<dbReference type="OrthoDB" id="2507171at2759"/>
<sequence length="107" mass="12199">MIIVYRAGNIHKNADGLSRWALPNTPDNPAHVTENAKTQIPIEGIDSTDVGTEFFEEAREIYKQDENCHILTSILDKDCKDAVRFVYETLDNSKNIKITMTFLSRKI</sequence>
<gene>
    <name evidence="1" type="ORF">O181_063201</name>
</gene>
<comment type="caution">
    <text evidence="1">The sequence shown here is derived from an EMBL/GenBank/DDBJ whole genome shotgun (WGS) entry which is preliminary data.</text>
</comment>
<reference evidence="1" key="1">
    <citation type="submission" date="2021-03" db="EMBL/GenBank/DDBJ databases">
        <title>Draft genome sequence of rust myrtle Austropuccinia psidii MF-1, a brazilian biotype.</title>
        <authorList>
            <person name="Quecine M.C."/>
            <person name="Pachon D.M.R."/>
            <person name="Bonatelli M.L."/>
            <person name="Correr F.H."/>
            <person name="Franceschini L.M."/>
            <person name="Leite T.F."/>
            <person name="Margarido G.R.A."/>
            <person name="Almeida C.A."/>
            <person name="Ferrarezi J.A."/>
            <person name="Labate C.A."/>
        </authorList>
    </citation>
    <scope>NUCLEOTIDE SEQUENCE</scope>
    <source>
        <strain evidence="1">MF-1</strain>
    </source>
</reference>
<name>A0A9Q3EJK1_9BASI</name>
<evidence type="ECO:0000313" key="2">
    <source>
        <dbReference type="Proteomes" id="UP000765509"/>
    </source>
</evidence>
<protein>
    <submittedName>
        <fullName evidence="1">Uncharacterized protein</fullName>
    </submittedName>
</protein>
<organism evidence="1 2">
    <name type="scientific">Austropuccinia psidii MF-1</name>
    <dbReference type="NCBI Taxonomy" id="1389203"/>
    <lineage>
        <taxon>Eukaryota</taxon>
        <taxon>Fungi</taxon>
        <taxon>Dikarya</taxon>
        <taxon>Basidiomycota</taxon>
        <taxon>Pucciniomycotina</taxon>
        <taxon>Pucciniomycetes</taxon>
        <taxon>Pucciniales</taxon>
        <taxon>Sphaerophragmiaceae</taxon>
        <taxon>Austropuccinia</taxon>
    </lineage>
</organism>
<evidence type="ECO:0000313" key="1">
    <source>
        <dbReference type="EMBL" id="MBW0523486.1"/>
    </source>
</evidence>
<dbReference type="AlphaFoldDB" id="A0A9Q3EJK1"/>
<accession>A0A9Q3EJK1</accession>
<dbReference type="EMBL" id="AVOT02030320">
    <property type="protein sequence ID" value="MBW0523486.1"/>
    <property type="molecule type" value="Genomic_DNA"/>
</dbReference>
<keyword evidence="2" id="KW-1185">Reference proteome</keyword>
<dbReference type="Proteomes" id="UP000765509">
    <property type="component" value="Unassembled WGS sequence"/>
</dbReference>
<proteinExistence type="predicted"/>